<organism evidence="1 2">
    <name type="scientific">Paracoccus albicereus</name>
    <dbReference type="NCBI Taxonomy" id="2922394"/>
    <lineage>
        <taxon>Bacteria</taxon>
        <taxon>Pseudomonadati</taxon>
        <taxon>Pseudomonadota</taxon>
        <taxon>Alphaproteobacteria</taxon>
        <taxon>Rhodobacterales</taxon>
        <taxon>Paracoccaceae</taxon>
        <taxon>Paracoccus</taxon>
    </lineage>
</organism>
<comment type="caution">
    <text evidence="1">The sequence shown here is derived from an EMBL/GenBank/DDBJ whole genome shotgun (WGS) entry which is preliminary data.</text>
</comment>
<sequence length="409" mass="44089">MQIPGETGTEGSEAALTQLALGGELIDFAPEGNQGGGAFQNIYRGPMVQMGLVAEGEHGLPVPTVAGHALAAAYAASLGEAAAEAFASAATQGFISRVDLVLLKEMGPSRLPLDGEEAGLLRAFFLGIEDVITPLLDKGINGAEILRQAAERRATLLSVLEVAAADPQLAVSSDLLRWLWLETPAGGPRAKTQKKWQAFQSGDMVRIAYEAILGKIQRFLEDHPAGLSLSVLVDEVSRDVPMTPFGAWLDELSDLGAESLQQAQTRALRKDASLTEILAPVAWLRAFWEGRQGDAAAAFPVSEGTQTLWTELEWIQGERHAPAREAFGQMLRNKIILRHLEVAARKFRAQRNYTNIVEIEDARLRSVSGFGPAFSGPRLPTAIRFLQDVDLLKNGRITARGRAVLEAAT</sequence>
<dbReference type="RefSeq" id="WP_255330995.1">
    <property type="nucleotide sequence ID" value="NZ_JAKZEU010000007.1"/>
</dbReference>
<gene>
    <name evidence="1" type="ORF">MLD63_16315</name>
</gene>
<name>A0ABT1MXD2_9RHOB</name>
<accession>A0ABT1MXD2</accession>
<protein>
    <submittedName>
        <fullName evidence="1">Uncharacterized protein</fullName>
    </submittedName>
</protein>
<reference evidence="1 2" key="1">
    <citation type="submission" date="2022-03" db="EMBL/GenBank/DDBJ databases">
        <authorList>
            <person name="He Y."/>
        </authorList>
    </citation>
    <scope>NUCLEOTIDE SEQUENCE [LARGE SCALE GENOMIC DNA]</scope>
    <source>
        <strain evidence="1 2">TK19116</strain>
    </source>
</reference>
<dbReference type="EMBL" id="JAKZEU010000007">
    <property type="protein sequence ID" value="MCQ0971988.1"/>
    <property type="molecule type" value="Genomic_DNA"/>
</dbReference>
<dbReference type="Proteomes" id="UP001203945">
    <property type="component" value="Unassembled WGS sequence"/>
</dbReference>
<evidence type="ECO:0000313" key="2">
    <source>
        <dbReference type="Proteomes" id="UP001203945"/>
    </source>
</evidence>
<keyword evidence="2" id="KW-1185">Reference proteome</keyword>
<proteinExistence type="predicted"/>
<evidence type="ECO:0000313" key="1">
    <source>
        <dbReference type="EMBL" id="MCQ0971988.1"/>
    </source>
</evidence>